<dbReference type="GO" id="GO:0005102">
    <property type="term" value="F:signaling receptor binding"/>
    <property type="evidence" value="ECO:0007669"/>
    <property type="project" value="TreeGrafter"/>
</dbReference>
<sequence length="388" mass="44108">MVCLNEIIQSSSPTAIQNPAFHHESAQTYRQSAEGAEVNETAEEEKETESGTEAEHGLPEVDSGSSEDQYDDLYMFIPGDNPENNSQEPLMCSRPPLLPPRPAAIAFQLEKPHFTLQGKMLEGQTERSQNWCDFSARQEIGGEPKGEEERTEDEKEQEDEDPYTFAEIDDGEYDMILANMSTKKKIGGRSFIINRPPAPAPRPTNIPPKEENTPYIAQVFQQKAARRQSDGDKFHCPRKQDRARMENQAFSTRRSYLADGQKELILLQEKVKNGKLSVDQALEKFKHWQIGKTGLEVIQQEKLRQLRDCIIGKRPEEENVYETDFLTTICSKQANPVELKRKRSEISAAKDAGMCVVIIMKQESADTAFWVKQACIWIAFYLQGKFVL</sequence>
<protein>
    <submittedName>
        <fullName evidence="2">B-cell scaffold protein with ankyrin repeat</fullName>
    </submittedName>
</protein>
<evidence type="ECO:0000313" key="3">
    <source>
        <dbReference type="Proteomes" id="UP000010552"/>
    </source>
</evidence>
<evidence type="ECO:0000256" key="1">
    <source>
        <dbReference type="SAM" id="MobiDB-lite"/>
    </source>
</evidence>
<dbReference type="GO" id="GO:0051898">
    <property type="term" value="P:negative regulation of phosphatidylinositol 3-kinase/protein kinase B signal transduction"/>
    <property type="evidence" value="ECO:0007669"/>
    <property type="project" value="TreeGrafter"/>
</dbReference>
<feature type="region of interest" description="Disordered" evidence="1">
    <location>
        <begin position="190"/>
        <end position="211"/>
    </location>
</feature>
<evidence type="ECO:0000313" key="2">
    <source>
        <dbReference type="EMBL" id="ELK06375.1"/>
    </source>
</evidence>
<dbReference type="eggNOG" id="ENOG502REIM">
    <property type="taxonomic scope" value="Eukaryota"/>
</dbReference>
<dbReference type="InParanoid" id="L5K4C7"/>
<keyword evidence="3" id="KW-1185">Reference proteome</keyword>
<feature type="compositionally biased region" description="Acidic residues" evidence="1">
    <location>
        <begin position="40"/>
        <end position="52"/>
    </location>
</feature>
<name>L5K4C7_PTEAL</name>
<dbReference type="PANTHER" id="PTHR16267:SF13">
    <property type="entry name" value="B-CELL SCAFFOLD PROTEIN WITH ANKYRIN REPEATS"/>
    <property type="match status" value="1"/>
</dbReference>
<dbReference type="GO" id="GO:0042113">
    <property type="term" value="P:B cell activation"/>
    <property type="evidence" value="ECO:0007669"/>
    <property type="project" value="TreeGrafter"/>
</dbReference>
<dbReference type="GO" id="GO:1990782">
    <property type="term" value="F:protein tyrosine kinase binding"/>
    <property type="evidence" value="ECO:0007669"/>
    <property type="project" value="TreeGrafter"/>
</dbReference>
<feature type="compositionally biased region" description="Acidic residues" evidence="1">
    <location>
        <begin position="149"/>
        <end position="163"/>
    </location>
</feature>
<dbReference type="GO" id="GO:0050869">
    <property type="term" value="P:negative regulation of B cell activation"/>
    <property type="evidence" value="ECO:0007669"/>
    <property type="project" value="TreeGrafter"/>
</dbReference>
<organism evidence="2 3">
    <name type="scientific">Pteropus alecto</name>
    <name type="common">Black flying fox</name>
    <dbReference type="NCBI Taxonomy" id="9402"/>
    <lineage>
        <taxon>Eukaryota</taxon>
        <taxon>Metazoa</taxon>
        <taxon>Chordata</taxon>
        <taxon>Craniata</taxon>
        <taxon>Vertebrata</taxon>
        <taxon>Euteleostomi</taxon>
        <taxon>Mammalia</taxon>
        <taxon>Eutheria</taxon>
        <taxon>Laurasiatheria</taxon>
        <taxon>Chiroptera</taxon>
        <taxon>Yinpterochiroptera</taxon>
        <taxon>Pteropodoidea</taxon>
        <taxon>Pteropodidae</taxon>
        <taxon>Pteropodinae</taxon>
        <taxon>Pteropus</taxon>
    </lineage>
</organism>
<feature type="compositionally biased region" description="Pro residues" evidence="1">
    <location>
        <begin position="196"/>
        <end position="206"/>
    </location>
</feature>
<feature type="region of interest" description="Disordered" evidence="1">
    <location>
        <begin position="24"/>
        <end position="95"/>
    </location>
</feature>
<dbReference type="EMBL" id="KB031030">
    <property type="protein sequence ID" value="ELK06375.1"/>
    <property type="molecule type" value="Genomic_DNA"/>
</dbReference>
<accession>L5K4C7</accession>
<feature type="region of interest" description="Disordered" evidence="1">
    <location>
        <begin position="136"/>
        <end position="163"/>
    </location>
</feature>
<dbReference type="AlphaFoldDB" id="L5K4C7"/>
<dbReference type="STRING" id="9402.L5K4C7"/>
<dbReference type="Proteomes" id="UP000010552">
    <property type="component" value="Unassembled WGS sequence"/>
</dbReference>
<dbReference type="PANTHER" id="PTHR16267">
    <property type="entry name" value="BANK1/PIK3AP1 FAMILY MEMBER"/>
    <property type="match status" value="1"/>
</dbReference>
<dbReference type="InterPro" id="IPR052446">
    <property type="entry name" value="B-cell_PI3K-Signaling_Adptrs"/>
</dbReference>
<proteinExistence type="predicted"/>
<reference evidence="3" key="1">
    <citation type="journal article" date="2013" name="Science">
        <title>Comparative analysis of bat genomes provides insight into the evolution of flight and immunity.</title>
        <authorList>
            <person name="Zhang G."/>
            <person name="Cowled C."/>
            <person name="Shi Z."/>
            <person name="Huang Z."/>
            <person name="Bishop-Lilly K.A."/>
            <person name="Fang X."/>
            <person name="Wynne J.W."/>
            <person name="Xiong Z."/>
            <person name="Baker M.L."/>
            <person name="Zhao W."/>
            <person name="Tachedjian M."/>
            <person name="Zhu Y."/>
            <person name="Zhou P."/>
            <person name="Jiang X."/>
            <person name="Ng J."/>
            <person name="Yang L."/>
            <person name="Wu L."/>
            <person name="Xiao J."/>
            <person name="Feng Y."/>
            <person name="Chen Y."/>
            <person name="Sun X."/>
            <person name="Zhang Y."/>
            <person name="Marsh G.A."/>
            <person name="Crameri G."/>
            <person name="Broder C.C."/>
            <person name="Frey K.G."/>
            <person name="Wang L.F."/>
            <person name="Wang J."/>
        </authorList>
    </citation>
    <scope>NUCLEOTIDE SEQUENCE [LARGE SCALE GENOMIC DNA]</scope>
</reference>
<gene>
    <name evidence="2" type="ORF">PAL_GLEAN10022568</name>
</gene>